<gene>
    <name evidence="2" type="ORF">L0M14_23920</name>
</gene>
<keyword evidence="3" id="KW-1185">Reference proteome</keyword>
<reference evidence="2 3" key="1">
    <citation type="journal article" date="2024" name="Int. J. Syst. Evol. Microbiol.">
        <title>Paenibacillus hexagrammi sp. nov., a novel bacterium isolated from the gut content of Hexagrammos agrammus.</title>
        <authorList>
            <person name="Jung H.K."/>
            <person name="Kim D.G."/>
            <person name="Zin H."/>
            <person name="Park J."/>
            <person name="Jung H."/>
            <person name="Kim Y.O."/>
            <person name="Kong H.J."/>
            <person name="Kim J.W."/>
            <person name="Kim Y.S."/>
        </authorList>
    </citation>
    <scope>NUCLEOTIDE SEQUENCE [LARGE SCALE GENOMIC DNA]</scope>
    <source>
        <strain evidence="2 3">YPD9-1</strain>
    </source>
</reference>
<dbReference type="InterPro" id="IPR051465">
    <property type="entry name" value="Cell_Envelope_Struct_Comp"/>
</dbReference>
<feature type="domain" description="SLH" evidence="1">
    <location>
        <begin position="272"/>
        <end position="335"/>
    </location>
</feature>
<feature type="domain" description="SLH" evidence="1">
    <location>
        <begin position="213"/>
        <end position="271"/>
    </location>
</feature>
<dbReference type="Pfam" id="PF00395">
    <property type="entry name" value="SLH"/>
    <property type="match status" value="3"/>
</dbReference>
<evidence type="ECO:0000259" key="1">
    <source>
        <dbReference type="PROSITE" id="PS51272"/>
    </source>
</evidence>
<organism evidence="2 3">
    <name type="scientific">Paenibacillus hexagrammi</name>
    <dbReference type="NCBI Taxonomy" id="2908839"/>
    <lineage>
        <taxon>Bacteria</taxon>
        <taxon>Bacillati</taxon>
        <taxon>Bacillota</taxon>
        <taxon>Bacilli</taxon>
        <taxon>Bacillales</taxon>
        <taxon>Paenibacillaceae</taxon>
        <taxon>Paenibacillus</taxon>
    </lineage>
</organism>
<dbReference type="Proteomes" id="UP001649230">
    <property type="component" value="Chromosome"/>
</dbReference>
<dbReference type="PROSITE" id="PS51272">
    <property type="entry name" value="SLH"/>
    <property type="match status" value="3"/>
</dbReference>
<sequence length="396" mass="43621">MQVVPQTPNTNIKIDIVTEKGITDSQIVTLEDVQRGVVPLHMPANGGEIRISGASLRQIEKMNPQTVLVLQSDGATMSVPITELSAKVYSQQFNVTEDDIRFHFIVHSPDASIESAVEQAVNRIEAQKLGPAIVFEIQVTGENGRTAFISTFNRYVTRTLTLPGDTVPATATGVWWVTESNEFHYVPTYFEKKNGKWVAVMKRQGASLYTVINRPVTFDDVHNHWGKAPIELLASKLIIEGRSKNAFAPDAPITRAEVASLLVRALGLAPSETKSPFTDISGGWYEQAVNMAYRAGLVSGYEDGTFRADQSVTREELVQMIVGAMNYTEVKPEGKDRNTVFTDAGMIAEWAHQAVNKASETGIIDGEGMFRPTSLSTRAETAAMLERMLKLVKFIQ</sequence>
<dbReference type="InterPro" id="IPR001119">
    <property type="entry name" value="SLH_dom"/>
</dbReference>
<accession>A0ABY3SF67</accession>
<dbReference type="PANTHER" id="PTHR43308:SF5">
    <property type="entry name" value="S-LAYER PROTEIN _ PEPTIDOGLYCAN ENDO-BETA-N-ACETYLGLUCOSAMINIDASE"/>
    <property type="match status" value="1"/>
</dbReference>
<evidence type="ECO:0000313" key="3">
    <source>
        <dbReference type="Proteomes" id="UP001649230"/>
    </source>
</evidence>
<name>A0ABY3SF67_9BACL</name>
<protein>
    <submittedName>
        <fullName evidence="2">S-layer homology domain-containing protein</fullName>
    </submittedName>
</protein>
<dbReference type="PANTHER" id="PTHR43308">
    <property type="entry name" value="OUTER MEMBRANE PROTEIN ALPHA-RELATED"/>
    <property type="match status" value="1"/>
</dbReference>
<dbReference type="EMBL" id="CP090978">
    <property type="protein sequence ID" value="UJF32643.1"/>
    <property type="molecule type" value="Genomic_DNA"/>
</dbReference>
<evidence type="ECO:0000313" key="2">
    <source>
        <dbReference type="EMBL" id="UJF32643.1"/>
    </source>
</evidence>
<dbReference type="RefSeq" id="WP_235118991.1">
    <property type="nucleotide sequence ID" value="NZ_CP090978.1"/>
</dbReference>
<feature type="domain" description="SLH" evidence="1">
    <location>
        <begin position="338"/>
        <end position="396"/>
    </location>
</feature>
<proteinExistence type="predicted"/>